<organism evidence="1">
    <name type="scientific">Arundo donax</name>
    <name type="common">Giant reed</name>
    <name type="synonym">Donax arundinaceus</name>
    <dbReference type="NCBI Taxonomy" id="35708"/>
    <lineage>
        <taxon>Eukaryota</taxon>
        <taxon>Viridiplantae</taxon>
        <taxon>Streptophyta</taxon>
        <taxon>Embryophyta</taxon>
        <taxon>Tracheophyta</taxon>
        <taxon>Spermatophyta</taxon>
        <taxon>Magnoliopsida</taxon>
        <taxon>Liliopsida</taxon>
        <taxon>Poales</taxon>
        <taxon>Poaceae</taxon>
        <taxon>PACMAD clade</taxon>
        <taxon>Arundinoideae</taxon>
        <taxon>Arundineae</taxon>
        <taxon>Arundo</taxon>
    </lineage>
</organism>
<dbReference type="EMBL" id="GBRH01246830">
    <property type="protein sequence ID" value="JAD51065.1"/>
    <property type="molecule type" value="Transcribed_RNA"/>
</dbReference>
<name>A0A0A9AQ78_ARUDO</name>
<evidence type="ECO:0000313" key="1">
    <source>
        <dbReference type="EMBL" id="JAD51065.1"/>
    </source>
</evidence>
<sequence>MVANRGANR</sequence>
<reference evidence="1" key="1">
    <citation type="submission" date="2014-09" db="EMBL/GenBank/DDBJ databases">
        <authorList>
            <person name="Magalhaes I.L.F."/>
            <person name="Oliveira U."/>
            <person name="Santos F.R."/>
            <person name="Vidigal T.H.D.A."/>
            <person name="Brescovit A.D."/>
            <person name="Santos A.J."/>
        </authorList>
    </citation>
    <scope>NUCLEOTIDE SEQUENCE</scope>
    <source>
        <tissue evidence="1">Shoot tissue taken approximately 20 cm above the soil surface</tissue>
    </source>
</reference>
<protein>
    <submittedName>
        <fullName evidence="1">Uncharacterized protein</fullName>
    </submittedName>
</protein>
<proteinExistence type="predicted"/>
<accession>A0A0A9AQ78</accession>
<reference evidence="1" key="2">
    <citation type="journal article" date="2015" name="Data Brief">
        <title>Shoot transcriptome of the giant reed, Arundo donax.</title>
        <authorList>
            <person name="Barrero R.A."/>
            <person name="Guerrero F.D."/>
            <person name="Moolhuijzen P."/>
            <person name="Goolsby J.A."/>
            <person name="Tidwell J."/>
            <person name="Bellgard S.E."/>
            <person name="Bellgard M.I."/>
        </authorList>
    </citation>
    <scope>NUCLEOTIDE SEQUENCE</scope>
    <source>
        <tissue evidence="1">Shoot tissue taken approximately 20 cm above the soil surface</tissue>
    </source>
</reference>